<keyword evidence="1" id="KW-1133">Transmembrane helix</keyword>
<feature type="transmembrane region" description="Helical" evidence="1">
    <location>
        <begin position="352"/>
        <end position="372"/>
    </location>
</feature>
<feature type="transmembrane region" description="Helical" evidence="1">
    <location>
        <begin position="213"/>
        <end position="242"/>
    </location>
</feature>
<dbReference type="EMBL" id="QREG01000008">
    <property type="protein sequence ID" value="RED99560.1"/>
    <property type="molecule type" value="Genomic_DNA"/>
</dbReference>
<feature type="transmembrane region" description="Helical" evidence="1">
    <location>
        <begin position="133"/>
        <end position="152"/>
    </location>
</feature>
<evidence type="ECO:0000313" key="3">
    <source>
        <dbReference type="Proteomes" id="UP000256779"/>
    </source>
</evidence>
<feature type="transmembrane region" description="Helical" evidence="1">
    <location>
        <begin position="164"/>
        <end position="182"/>
    </location>
</feature>
<dbReference type="AlphaFoldDB" id="A0A3D9L426"/>
<evidence type="ECO:0000256" key="1">
    <source>
        <dbReference type="SAM" id="Phobius"/>
    </source>
</evidence>
<evidence type="ECO:0008006" key="4">
    <source>
        <dbReference type="Google" id="ProtNLM"/>
    </source>
</evidence>
<keyword evidence="1" id="KW-0812">Transmembrane</keyword>
<feature type="transmembrane region" description="Helical" evidence="1">
    <location>
        <begin position="6"/>
        <end position="23"/>
    </location>
</feature>
<comment type="caution">
    <text evidence="2">The sequence shown here is derived from an EMBL/GenBank/DDBJ whole genome shotgun (WGS) entry which is preliminary data.</text>
</comment>
<feature type="transmembrane region" description="Helical" evidence="1">
    <location>
        <begin position="188"/>
        <end position="206"/>
    </location>
</feature>
<name>A0A3D9L426_MARFU</name>
<feature type="transmembrane region" description="Helical" evidence="1">
    <location>
        <begin position="254"/>
        <end position="276"/>
    </location>
</feature>
<gene>
    <name evidence="2" type="ORF">C7460_108182</name>
</gene>
<protein>
    <recommendedName>
        <fullName evidence="4">Dolichyl-phosphate-mannose-protein mannosyltransferase</fullName>
    </recommendedName>
</protein>
<feature type="transmembrane region" description="Helical" evidence="1">
    <location>
        <begin position="384"/>
        <end position="403"/>
    </location>
</feature>
<accession>A0A3D9L426</accession>
<proteinExistence type="predicted"/>
<organism evidence="2 3">
    <name type="scientific">Marinoscillum furvescens DSM 4134</name>
    <dbReference type="NCBI Taxonomy" id="1122208"/>
    <lineage>
        <taxon>Bacteria</taxon>
        <taxon>Pseudomonadati</taxon>
        <taxon>Bacteroidota</taxon>
        <taxon>Cytophagia</taxon>
        <taxon>Cytophagales</taxon>
        <taxon>Reichenbachiellaceae</taxon>
        <taxon>Marinoscillum</taxon>
    </lineage>
</organism>
<dbReference type="Proteomes" id="UP000256779">
    <property type="component" value="Unassembled WGS sequence"/>
</dbReference>
<reference evidence="2 3" key="1">
    <citation type="submission" date="2018-07" db="EMBL/GenBank/DDBJ databases">
        <title>Genomic Encyclopedia of Type Strains, Phase IV (KMG-IV): sequencing the most valuable type-strain genomes for metagenomic binning, comparative biology and taxonomic classification.</title>
        <authorList>
            <person name="Goeker M."/>
        </authorList>
    </citation>
    <scope>NUCLEOTIDE SEQUENCE [LARGE SCALE GENOMIC DNA]</scope>
    <source>
        <strain evidence="2 3">DSM 4134</strain>
    </source>
</reference>
<keyword evidence="1" id="KW-0472">Membrane</keyword>
<evidence type="ECO:0000313" key="2">
    <source>
        <dbReference type="EMBL" id="RED99560.1"/>
    </source>
</evidence>
<feature type="transmembrane region" description="Helical" evidence="1">
    <location>
        <begin position="35"/>
        <end position="57"/>
    </location>
</feature>
<keyword evidence="3" id="KW-1185">Reference proteome</keyword>
<sequence>MELKDLFITPIYAALLLFAAYQVRPYVTNRDTQRYFMPALLVKFFGAIALGLIYQFYYNGGDTFNYFTHGSRWIWEAFMDNPVTGFSILFEEGGARQPETFQYTQHIWYYRDPQSFTVVRIAGLIDFFTFHTYSATALFFAIFSFSGAWFFYKAVVQKYPGNERKLAVAILFIPSVVFWGSGILKDTITFGALGWLTYCVINIIDFQRLNIKYWVIGACMAVLIFKIKSYIVICFIPMLFVWLYWKYQVQIKSAILRVLIAPVLLMIFVSSAYFSLDQVSSYSEKYSLDAIAERAAITAYDIRYGWGARTGGDGGYDIGIPDGSWQSMISLAPKAIVVSLFRPFLWEVKNPLMLLSALESIIITILVSLMLVKGKWKRIVEDPFLLFCLFFALLFGFAVGISTGNFGTLMRYKIPMMPFFFTFLMLALDKREKKYGE</sequence>